<keyword evidence="7" id="KW-0472">Membrane</keyword>
<keyword evidence="2" id="KW-0479">Metal-binding</keyword>
<dbReference type="PROSITE" id="PS51318">
    <property type="entry name" value="TAT"/>
    <property type="match status" value="1"/>
</dbReference>
<dbReference type="Gene3D" id="2.102.10.10">
    <property type="entry name" value="Rieske [2Fe-2S] iron-sulphur domain"/>
    <property type="match status" value="1"/>
</dbReference>
<dbReference type="InterPro" id="IPR036922">
    <property type="entry name" value="Rieske_2Fe-2S_sf"/>
</dbReference>
<evidence type="ECO:0000256" key="3">
    <source>
        <dbReference type="ARBA" id="ARBA00023004"/>
    </source>
</evidence>
<reference evidence="9 10" key="1">
    <citation type="submission" date="2022-04" db="EMBL/GenBank/DDBJ databases">
        <title>Positive selection, recombination, and allopatry shape intraspecific diversity of widespread and dominant cyanobacteria.</title>
        <authorList>
            <person name="Wei J."/>
            <person name="Shu W."/>
            <person name="Hu C."/>
        </authorList>
    </citation>
    <scope>NUCLEOTIDE SEQUENCE [LARGE SCALE GENOMIC DNA]</scope>
    <source>
        <strain evidence="9 10">GB2-A4</strain>
    </source>
</reference>
<keyword evidence="1" id="KW-0001">2Fe-2S</keyword>
<keyword evidence="7" id="KW-0812">Transmembrane</keyword>
<organism evidence="9 10">
    <name type="scientific">Trichocoleus desertorum GB2-A4</name>
    <dbReference type="NCBI Taxonomy" id="2933944"/>
    <lineage>
        <taxon>Bacteria</taxon>
        <taxon>Bacillati</taxon>
        <taxon>Cyanobacteriota</taxon>
        <taxon>Cyanophyceae</taxon>
        <taxon>Leptolyngbyales</taxon>
        <taxon>Trichocoleusaceae</taxon>
        <taxon>Trichocoleus</taxon>
    </lineage>
</organism>
<keyword evidence="10" id="KW-1185">Reference proteome</keyword>
<comment type="cofactor">
    <cofactor evidence="6">
        <name>[2Fe-2S] cluster</name>
        <dbReference type="ChEBI" id="CHEBI:190135"/>
    </cofactor>
</comment>
<evidence type="ECO:0000256" key="6">
    <source>
        <dbReference type="ARBA" id="ARBA00034078"/>
    </source>
</evidence>
<dbReference type="InterPro" id="IPR014349">
    <property type="entry name" value="Rieske_Fe-S_prot"/>
</dbReference>
<protein>
    <submittedName>
        <fullName evidence="9">Ubiquinol-cytochrome c reductase iron-sulfur subunit</fullName>
    </submittedName>
</protein>
<feature type="transmembrane region" description="Helical" evidence="7">
    <location>
        <begin position="20"/>
        <end position="38"/>
    </location>
</feature>
<proteinExistence type="predicted"/>
<name>A0ABV0J5Q9_9CYAN</name>
<evidence type="ECO:0000259" key="8">
    <source>
        <dbReference type="PROSITE" id="PS51296"/>
    </source>
</evidence>
<dbReference type="InterPro" id="IPR005805">
    <property type="entry name" value="Rieske_Fe-S_prot_C"/>
</dbReference>
<dbReference type="InterPro" id="IPR017941">
    <property type="entry name" value="Rieske_2Fe-2S"/>
</dbReference>
<dbReference type="Proteomes" id="UP001464891">
    <property type="component" value="Unassembled WGS sequence"/>
</dbReference>
<evidence type="ECO:0000256" key="4">
    <source>
        <dbReference type="ARBA" id="ARBA00023014"/>
    </source>
</evidence>
<dbReference type="InterPro" id="IPR006311">
    <property type="entry name" value="TAT_signal"/>
</dbReference>
<keyword evidence="5" id="KW-1015">Disulfide bond</keyword>
<evidence type="ECO:0000313" key="10">
    <source>
        <dbReference type="Proteomes" id="UP001464891"/>
    </source>
</evidence>
<dbReference type="EMBL" id="JAMPKM010000003">
    <property type="protein sequence ID" value="MEP0817111.1"/>
    <property type="molecule type" value="Genomic_DNA"/>
</dbReference>
<dbReference type="SUPFAM" id="SSF50022">
    <property type="entry name" value="ISP domain"/>
    <property type="match status" value="1"/>
</dbReference>
<sequence>MRQLNEQNFYRLNMDRRTFLTWVGVGGIASSLPVAIAACSNKTTTTSNETASTPAVNSGAVARADGFQPVGTVATLDQKGQLGDQKFVSGPLLVVRNPDSPDTLAAVNASCTHKACLVDWQAEQKVFVCLCHDSKFGTDGKVLQGPATEPLKTYETKLEGDTVLVKV</sequence>
<dbReference type="PANTHER" id="PTHR10134">
    <property type="entry name" value="CYTOCHROME B-C1 COMPLEX SUBUNIT RIESKE, MITOCHONDRIAL"/>
    <property type="match status" value="1"/>
</dbReference>
<comment type="caution">
    <text evidence="9">The sequence shown here is derived from an EMBL/GenBank/DDBJ whole genome shotgun (WGS) entry which is preliminary data.</text>
</comment>
<keyword evidence="4" id="KW-0411">Iron-sulfur</keyword>
<dbReference type="RefSeq" id="WP_348252035.1">
    <property type="nucleotide sequence ID" value="NZ_JAMPKM010000003.1"/>
</dbReference>
<evidence type="ECO:0000256" key="5">
    <source>
        <dbReference type="ARBA" id="ARBA00023157"/>
    </source>
</evidence>
<dbReference type="Pfam" id="PF00355">
    <property type="entry name" value="Rieske"/>
    <property type="match status" value="1"/>
</dbReference>
<keyword evidence="7" id="KW-1133">Transmembrane helix</keyword>
<keyword evidence="3" id="KW-0408">Iron</keyword>
<evidence type="ECO:0000313" key="9">
    <source>
        <dbReference type="EMBL" id="MEP0817111.1"/>
    </source>
</evidence>
<evidence type="ECO:0000256" key="7">
    <source>
        <dbReference type="SAM" id="Phobius"/>
    </source>
</evidence>
<feature type="domain" description="Rieske" evidence="8">
    <location>
        <begin position="67"/>
        <end position="165"/>
    </location>
</feature>
<evidence type="ECO:0000256" key="1">
    <source>
        <dbReference type="ARBA" id="ARBA00022714"/>
    </source>
</evidence>
<dbReference type="PROSITE" id="PS51296">
    <property type="entry name" value="RIESKE"/>
    <property type="match status" value="1"/>
</dbReference>
<dbReference type="PRINTS" id="PR00162">
    <property type="entry name" value="RIESKE"/>
</dbReference>
<evidence type="ECO:0000256" key="2">
    <source>
        <dbReference type="ARBA" id="ARBA00022723"/>
    </source>
</evidence>
<accession>A0ABV0J5Q9</accession>
<gene>
    <name evidence="9" type="ORF">NC998_08370</name>
</gene>